<dbReference type="PANTHER" id="PTHR22949:SF0">
    <property type="entry name" value="RE27538P"/>
    <property type="match status" value="1"/>
</dbReference>
<evidence type="ECO:0000313" key="4">
    <source>
        <dbReference type="Proteomes" id="UP000078561"/>
    </source>
</evidence>
<feature type="compositionally biased region" description="Basic and acidic residues" evidence="1">
    <location>
        <begin position="1"/>
        <end position="13"/>
    </location>
</feature>
<dbReference type="Proteomes" id="UP000078561">
    <property type="component" value="Unassembled WGS sequence"/>
</dbReference>
<name>A0A163LWZ6_ABSGL</name>
<protein>
    <recommendedName>
        <fullName evidence="2">DUF8032 domain-containing protein</fullName>
    </recommendedName>
</protein>
<evidence type="ECO:0000256" key="1">
    <source>
        <dbReference type="SAM" id="MobiDB-lite"/>
    </source>
</evidence>
<feature type="region of interest" description="Disordered" evidence="1">
    <location>
        <begin position="1"/>
        <end position="30"/>
    </location>
</feature>
<feature type="compositionally biased region" description="Low complexity" evidence="1">
    <location>
        <begin position="363"/>
        <end position="377"/>
    </location>
</feature>
<dbReference type="InParanoid" id="A0A163LWZ6"/>
<dbReference type="Pfam" id="PF26087">
    <property type="entry name" value="DUF8032"/>
    <property type="match status" value="2"/>
</dbReference>
<feature type="region of interest" description="Disordered" evidence="1">
    <location>
        <begin position="95"/>
        <end position="125"/>
    </location>
</feature>
<feature type="domain" description="DUF8032" evidence="2">
    <location>
        <begin position="190"/>
        <end position="283"/>
    </location>
</feature>
<feature type="region of interest" description="Disordered" evidence="1">
    <location>
        <begin position="363"/>
        <end position="385"/>
    </location>
</feature>
<feature type="compositionally biased region" description="Polar residues" evidence="1">
    <location>
        <begin position="115"/>
        <end position="125"/>
    </location>
</feature>
<dbReference type="AlphaFoldDB" id="A0A163LWZ6"/>
<feature type="region of interest" description="Disordered" evidence="1">
    <location>
        <begin position="152"/>
        <end position="182"/>
    </location>
</feature>
<dbReference type="EMBL" id="LT551811">
    <property type="protein sequence ID" value="SAL97508.1"/>
    <property type="molecule type" value="Genomic_DNA"/>
</dbReference>
<sequence length="781" mass="86234">MSVQEHSLREKQSTMDNIPSPPASDNEHDFSLTDLLQPTMTLEQIKIIEMALAKIKSKRDALLLNEQEGGGTILSYDWAMVAKQMAKALTTTCNKQSFNKTPSSTTTSSLSSSPNAVKSNSLSAQCSTTTDTACNTAMTTTPKPPIPASVVATPPASPPPTSSTFLHSDLTTDKPPTSIEPMTETKDGVEWVSFVYSHHRVIRRYRIRTDLDTVDVNALEEQFKSDNCVYPRANIPREAYQGNRWSYETECNTLGWKLAHLNMDEIAGKRGLIQRAVDSYRNRYPSMRSRRVARQEKLLKGTLRKRKQSPCFGDDLDDPSLSSTSYSCKSPKFTCGSTAATSSLSENINGYSLSTTPPLSSSLLLSSPPYSSSSSPSLSPPPLPLSSSLAIKSTAPCGKIPKLYPSHERNRTLPKTLTIDDRGTKCRLRINTDSVDLNVIDETFRQNNCVFPRAMDLASSPNITQRRQDEAKCNELGWKLAWLNPKHLANKKNFLQRVLDIYRDKFVPHLAPRQSSRAPKSHSALESKPTPLTVEALAAHHEQQEKLAAKNGSYHCFSHNVRYVCKKKTGDNDDSSTIYTGTTDSLDFRDCFSPPSEATTTMDDLPAFNDPILISPSLTTDLSDFNTMNVPPPPPPLVGDEYFESVLDPLASPPSQSLSATLTSSSDLIDDTSCHLSVDSYLTSPPYRYATLGPLTDDTFTDPLLVQPVGHHQHPDSLDYPSTLDDLYMPKTNTVFSSTPPPTKLPTDIFAAQDMDWTPDVEECILADLHSDVLVHQLFLA</sequence>
<organism evidence="3">
    <name type="scientific">Absidia glauca</name>
    <name type="common">Pin mould</name>
    <dbReference type="NCBI Taxonomy" id="4829"/>
    <lineage>
        <taxon>Eukaryota</taxon>
        <taxon>Fungi</taxon>
        <taxon>Fungi incertae sedis</taxon>
        <taxon>Mucoromycota</taxon>
        <taxon>Mucoromycotina</taxon>
        <taxon>Mucoromycetes</taxon>
        <taxon>Mucorales</taxon>
        <taxon>Cunninghamellaceae</taxon>
        <taxon>Absidia</taxon>
    </lineage>
</organism>
<dbReference type="PANTHER" id="PTHR22949">
    <property type="entry name" value="WHITE COLLAR 2 PROTEIN WC2"/>
    <property type="match status" value="1"/>
</dbReference>
<reference evidence="3" key="1">
    <citation type="submission" date="2016-04" db="EMBL/GenBank/DDBJ databases">
        <authorList>
            <person name="Evans L.H."/>
            <person name="Alamgir A."/>
            <person name="Owens N."/>
            <person name="Weber N.D."/>
            <person name="Virtaneva K."/>
            <person name="Barbian K."/>
            <person name="Babar A."/>
            <person name="Rosenke K."/>
        </authorList>
    </citation>
    <scope>NUCLEOTIDE SEQUENCE [LARGE SCALE GENOMIC DNA]</scope>
    <source>
        <strain evidence="3">CBS 101.48</strain>
    </source>
</reference>
<feature type="compositionally biased region" description="Low complexity" evidence="1">
    <location>
        <begin position="101"/>
        <end position="114"/>
    </location>
</feature>
<evidence type="ECO:0000313" key="3">
    <source>
        <dbReference type="EMBL" id="SAL97508.1"/>
    </source>
</evidence>
<dbReference type="OrthoDB" id="5599902at2759"/>
<proteinExistence type="predicted"/>
<keyword evidence="4" id="KW-1185">Reference proteome</keyword>
<dbReference type="InterPro" id="IPR058345">
    <property type="entry name" value="DUF8032"/>
</dbReference>
<evidence type="ECO:0000259" key="2">
    <source>
        <dbReference type="Pfam" id="PF26087"/>
    </source>
</evidence>
<accession>A0A163LWZ6</accession>
<gene>
    <name evidence="3" type="primary">ABSGL_03005.1 scaffold 4097</name>
</gene>
<dbReference type="STRING" id="4829.A0A163LWZ6"/>
<feature type="domain" description="DUF8032" evidence="2">
    <location>
        <begin position="415"/>
        <end position="506"/>
    </location>
</feature>